<dbReference type="GO" id="GO:0006508">
    <property type="term" value="P:proteolysis"/>
    <property type="evidence" value="ECO:0007669"/>
    <property type="project" value="UniProtKB-KW"/>
</dbReference>
<keyword evidence="2" id="KW-0812">Transmembrane</keyword>
<dbReference type="Gene3D" id="2.40.70.10">
    <property type="entry name" value="Acid Proteases"/>
    <property type="match status" value="1"/>
</dbReference>
<feature type="region of interest" description="Disordered" evidence="1">
    <location>
        <begin position="488"/>
        <end position="518"/>
    </location>
</feature>
<reference evidence="5 6" key="1">
    <citation type="journal article" date="2016" name="Nat. Commun.">
        <title>Ectomycorrhizal ecology is imprinted in the genome of the dominant symbiotic fungus Cenococcum geophilum.</title>
        <authorList>
            <consortium name="DOE Joint Genome Institute"/>
            <person name="Peter M."/>
            <person name="Kohler A."/>
            <person name="Ohm R.A."/>
            <person name="Kuo A."/>
            <person name="Krutzmann J."/>
            <person name="Morin E."/>
            <person name="Arend M."/>
            <person name="Barry K.W."/>
            <person name="Binder M."/>
            <person name="Choi C."/>
            <person name="Clum A."/>
            <person name="Copeland A."/>
            <person name="Grisel N."/>
            <person name="Haridas S."/>
            <person name="Kipfer T."/>
            <person name="LaButti K."/>
            <person name="Lindquist E."/>
            <person name="Lipzen A."/>
            <person name="Maire R."/>
            <person name="Meier B."/>
            <person name="Mihaltcheva S."/>
            <person name="Molinier V."/>
            <person name="Murat C."/>
            <person name="Poggeler S."/>
            <person name="Quandt C.A."/>
            <person name="Sperisen C."/>
            <person name="Tritt A."/>
            <person name="Tisserant E."/>
            <person name="Crous P.W."/>
            <person name="Henrissat B."/>
            <person name="Nehls U."/>
            <person name="Egli S."/>
            <person name="Spatafora J.W."/>
            <person name="Grigoriev I.V."/>
            <person name="Martin F.M."/>
        </authorList>
    </citation>
    <scope>NUCLEOTIDE SEQUENCE [LARGE SCALE GENOMIC DNA]</scope>
    <source>
        <strain evidence="5 6">CBS 459.81</strain>
    </source>
</reference>
<keyword evidence="6" id="KW-1185">Reference proteome</keyword>
<evidence type="ECO:0000313" key="5">
    <source>
        <dbReference type="EMBL" id="OCK76380.1"/>
    </source>
</evidence>
<dbReference type="InterPro" id="IPR033121">
    <property type="entry name" value="PEPTIDASE_A1"/>
</dbReference>
<feature type="domain" description="Peptidase A1" evidence="4">
    <location>
        <begin position="45"/>
        <end position="376"/>
    </location>
</feature>
<accession>A0A8E2E337</accession>
<feature type="chain" id="PRO_5034023944" evidence="3">
    <location>
        <begin position="21"/>
        <end position="518"/>
    </location>
</feature>
<dbReference type="SUPFAM" id="SSF50630">
    <property type="entry name" value="Acid proteases"/>
    <property type="match status" value="1"/>
</dbReference>
<keyword evidence="3" id="KW-0732">Signal</keyword>
<gene>
    <name evidence="5" type="ORF">K432DRAFT_306489</name>
</gene>
<keyword evidence="5" id="KW-0378">Hydrolase</keyword>
<evidence type="ECO:0000313" key="6">
    <source>
        <dbReference type="Proteomes" id="UP000250266"/>
    </source>
</evidence>
<organism evidence="5 6">
    <name type="scientific">Lepidopterella palustris CBS 459.81</name>
    <dbReference type="NCBI Taxonomy" id="1314670"/>
    <lineage>
        <taxon>Eukaryota</taxon>
        <taxon>Fungi</taxon>
        <taxon>Dikarya</taxon>
        <taxon>Ascomycota</taxon>
        <taxon>Pezizomycotina</taxon>
        <taxon>Dothideomycetes</taxon>
        <taxon>Pleosporomycetidae</taxon>
        <taxon>Mytilinidiales</taxon>
        <taxon>Argynnaceae</taxon>
        <taxon>Lepidopterella</taxon>
    </lineage>
</organism>
<name>A0A8E2E337_9PEZI</name>
<dbReference type="InterPro" id="IPR021109">
    <property type="entry name" value="Peptidase_aspartic_dom_sf"/>
</dbReference>
<sequence length="518" mass="56131">MAYLAFYFGASVLFAQFTSAFNCSQPPIYVDIHKRVVHGTDIFQYGSFIGVGTPAQNQSLWPSLRQNQTSVASTQFCDNSTLVDCAQSTRGNFDTSLSTSWMQTNGYTSLDSNMNGSYTGIFGKDDLHLYTHYFETDGASQNIVSNYTLEVATNGSVSPGVIGIGLSSTLLQSLFDEGLIAGRTYSLYVGSGMDRAGGVINGSNTFGGYDAGRFTGLVHKYPMNISDSNPLSVYIQDIVLNDPTGLTQNISLFDPKSFPTLHSRPDAFEAKITTDQYPLSLPYEITQNYIAQLAAIPSGNADGSLKLNKPFNGTMSLILSDGFTITLPADVMFNTSGLSPVAVRDQNSTEPFYFSVAALSQVYLMADFDSYSFYLAQAIAQQQAVMPVTFCPKTTPSPYNPPRQSNFVAQGMIGAVIGGVIGGSGIIGFAICFGLAWARQRAQRKKEKRYEEEMARAKTMQFDADGKFEAPLRTAGLVQFDVDDKDVVFDAPPRNPGKTGKTGKTGKAGKTGFWRSKS</sequence>
<evidence type="ECO:0000259" key="4">
    <source>
        <dbReference type="PROSITE" id="PS51767"/>
    </source>
</evidence>
<proteinExistence type="predicted"/>
<dbReference type="AlphaFoldDB" id="A0A8E2E337"/>
<evidence type="ECO:0000256" key="1">
    <source>
        <dbReference type="SAM" id="MobiDB-lite"/>
    </source>
</evidence>
<protein>
    <submittedName>
        <fullName evidence="5">Acid protease</fullName>
    </submittedName>
</protein>
<dbReference type="Proteomes" id="UP000250266">
    <property type="component" value="Unassembled WGS sequence"/>
</dbReference>
<keyword evidence="2" id="KW-0472">Membrane</keyword>
<keyword evidence="2" id="KW-1133">Transmembrane helix</keyword>
<feature type="transmembrane region" description="Helical" evidence="2">
    <location>
        <begin position="412"/>
        <end position="438"/>
    </location>
</feature>
<feature type="signal peptide" evidence="3">
    <location>
        <begin position="1"/>
        <end position="20"/>
    </location>
</feature>
<dbReference type="PROSITE" id="PS51767">
    <property type="entry name" value="PEPTIDASE_A1"/>
    <property type="match status" value="1"/>
</dbReference>
<dbReference type="OrthoDB" id="5361565at2759"/>
<evidence type="ECO:0000256" key="2">
    <source>
        <dbReference type="SAM" id="Phobius"/>
    </source>
</evidence>
<keyword evidence="5" id="KW-0645">Protease</keyword>
<dbReference type="GO" id="GO:0008233">
    <property type="term" value="F:peptidase activity"/>
    <property type="evidence" value="ECO:0007669"/>
    <property type="project" value="UniProtKB-KW"/>
</dbReference>
<dbReference type="EMBL" id="KV745216">
    <property type="protein sequence ID" value="OCK76380.1"/>
    <property type="molecule type" value="Genomic_DNA"/>
</dbReference>
<evidence type="ECO:0000256" key="3">
    <source>
        <dbReference type="SAM" id="SignalP"/>
    </source>
</evidence>